<comment type="caution">
    <text evidence="1">The sequence shown here is derived from an EMBL/GenBank/DDBJ whole genome shotgun (WGS) entry which is preliminary data.</text>
</comment>
<proteinExistence type="predicted"/>
<name>A0ABW2XQU3_9ACTN</name>
<sequence>MDARTCTNHRFHYVLGWVGLDYRIRRIERPGSSGDQIVTETPTPTPREQIEQWWQMLLDGRAM</sequence>
<reference evidence="2" key="1">
    <citation type="journal article" date="2019" name="Int. J. Syst. Evol. Microbiol.">
        <title>The Global Catalogue of Microorganisms (GCM) 10K type strain sequencing project: providing services to taxonomists for standard genome sequencing and annotation.</title>
        <authorList>
            <consortium name="The Broad Institute Genomics Platform"/>
            <consortium name="The Broad Institute Genome Sequencing Center for Infectious Disease"/>
            <person name="Wu L."/>
            <person name="Ma J."/>
        </authorList>
    </citation>
    <scope>NUCLEOTIDE SEQUENCE [LARGE SCALE GENOMIC DNA]</scope>
    <source>
        <strain evidence="2">JCM 9371</strain>
    </source>
</reference>
<accession>A0ABW2XQU3</accession>
<dbReference type="EMBL" id="JBHTGP010000013">
    <property type="protein sequence ID" value="MFD0688120.1"/>
    <property type="molecule type" value="Genomic_DNA"/>
</dbReference>
<protein>
    <submittedName>
        <fullName evidence="1">Uncharacterized protein</fullName>
    </submittedName>
</protein>
<gene>
    <name evidence="1" type="ORF">ACFQZM_26755</name>
</gene>
<keyword evidence="2" id="KW-1185">Reference proteome</keyword>
<organism evidence="1 2">
    <name type="scientific">Actinomadura fibrosa</name>
    <dbReference type="NCBI Taxonomy" id="111802"/>
    <lineage>
        <taxon>Bacteria</taxon>
        <taxon>Bacillati</taxon>
        <taxon>Actinomycetota</taxon>
        <taxon>Actinomycetes</taxon>
        <taxon>Streptosporangiales</taxon>
        <taxon>Thermomonosporaceae</taxon>
        <taxon>Actinomadura</taxon>
    </lineage>
</organism>
<evidence type="ECO:0000313" key="1">
    <source>
        <dbReference type="EMBL" id="MFD0688120.1"/>
    </source>
</evidence>
<evidence type="ECO:0000313" key="2">
    <source>
        <dbReference type="Proteomes" id="UP001597063"/>
    </source>
</evidence>
<dbReference type="RefSeq" id="WP_131759107.1">
    <property type="nucleotide sequence ID" value="NZ_CAACUY010000068.1"/>
</dbReference>
<dbReference type="Proteomes" id="UP001597063">
    <property type="component" value="Unassembled WGS sequence"/>
</dbReference>